<proteinExistence type="inferred from homology"/>
<dbReference type="Proteomes" id="UP000683507">
    <property type="component" value="Chromosome"/>
</dbReference>
<gene>
    <name evidence="2" type="primary">paaG</name>
    <name evidence="2" type="ORF">CRYO30217_01738</name>
</gene>
<dbReference type="EMBL" id="OU015584">
    <property type="protein sequence ID" value="CAG5081826.1"/>
    <property type="molecule type" value="Genomic_DNA"/>
</dbReference>
<dbReference type="Gene3D" id="1.10.12.10">
    <property type="entry name" value="Lyase 2-enoyl-coa Hydratase, Chain A, domain 2"/>
    <property type="match status" value="1"/>
</dbReference>
<evidence type="ECO:0000313" key="2">
    <source>
        <dbReference type="EMBL" id="CAG5081826.1"/>
    </source>
</evidence>
<accession>A0A916JMD1</accession>
<dbReference type="RefSeq" id="WP_258541926.1">
    <property type="nucleotide sequence ID" value="NZ_OU015584.1"/>
</dbReference>
<dbReference type="CDD" id="cd06558">
    <property type="entry name" value="crotonase-like"/>
    <property type="match status" value="1"/>
</dbReference>
<dbReference type="GO" id="GO:0016853">
    <property type="term" value="F:isomerase activity"/>
    <property type="evidence" value="ECO:0007669"/>
    <property type="project" value="UniProtKB-KW"/>
</dbReference>
<keyword evidence="3" id="KW-1185">Reference proteome</keyword>
<dbReference type="EC" id="5.3.3.18" evidence="2"/>
<comment type="similarity">
    <text evidence="1">Belongs to the enoyl-CoA hydratase/isomerase family.</text>
</comment>
<dbReference type="InterPro" id="IPR014748">
    <property type="entry name" value="Enoyl-CoA_hydra_C"/>
</dbReference>
<dbReference type="Gene3D" id="3.90.226.10">
    <property type="entry name" value="2-enoyl-CoA Hydratase, Chain A, domain 1"/>
    <property type="match status" value="1"/>
</dbReference>
<organism evidence="2 3">
    <name type="scientific">Parvicella tangerina</name>
    <dbReference type="NCBI Taxonomy" id="2829795"/>
    <lineage>
        <taxon>Bacteria</taxon>
        <taxon>Pseudomonadati</taxon>
        <taxon>Bacteroidota</taxon>
        <taxon>Flavobacteriia</taxon>
        <taxon>Flavobacteriales</taxon>
        <taxon>Parvicellaceae</taxon>
        <taxon>Parvicella</taxon>
    </lineage>
</organism>
<evidence type="ECO:0000313" key="3">
    <source>
        <dbReference type="Proteomes" id="UP000683507"/>
    </source>
</evidence>
<dbReference type="PANTHER" id="PTHR43459:SF1">
    <property type="entry name" value="EG:BACN32G11.4 PROTEIN"/>
    <property type="match status" value="1"/>
</dbReference>
<reference evidence="2" key="1">
    <citation type="submission" date="2021-04" db="EMBL/GenBank/DDBJ databases">
        <authorList>
            <person name="Rodrigo-Torres L."/>
            <person name="Arahal R. D."/>
            <person name="Lucena T."/>
        </authorList>
    </citation>
    <scope>NUCLEOTIDE SEQUENCE</scope>
    <source>
        <strain evidence="2">AS29M-1</strain>
    </source>
</reference>
<keyword evidence="2" id="KW-0413">Isomerase</keyword>
<dbReference type="InterPro" id="IPR029045">
    <property type="entry name" value="ClpP/crotonase-like_dom_sf"/>
</dbReference>
<dbReference type="PANTHER" id="PTHR43459">
    <property type="entry name" value="ENOYL-COA HYDRATASE"/>
    <property type="match status" value="1"/>
</dbReference>
<evidence type="ECO:0000256" key="1">
    <source>
        <dbReference type="ARBA" id="ARBA00005254"/>
    </source>
</evidence>
<sequence length="261" mass="28288">MKTYENILFSVADGVATITLNRVDVLNSFNFEMADDVINALKHCQTSDEIRAIVFTANGRGFCAGQDLEEATREGGPRIEEIVDHTYNPIINLLRGIEKPIIGAVNGVAAGAGANIAFACDITFAGKSAKFIQSFSNIGLVPDSGGTFTLPRLVGMQRAAAMMFMADKVTAEEAESLGMIYKAVDDASLLEEATKYASILAKRPTKGIGLTKRLLNQSFTNSMEEQLAAERALQAEAGQTYDHKEGIKAFFEKRKPEYKGC</sequence>
<dbReference type="InterPro" id="IPR001753">
    <property type="entry name" value="Enoyl-CoA_hydra/iso"/>
</dbReference>
<protein>
    <submittedName>
        <fullName evidence="2">1,2-epoxyphenylacetyl-CoA isomerase</fullName>
        <ecNumber evidence="2">5.3.3.18</ecNumber>
    </submittedName>
</protein>
<dbReference type="KEGG" id="ptan:CRYO30217_01738"/>
<name>A0A916JMD1_9FLAO</name>
<dbReference type="Pfam" id="PF00378">
    <property type="entry name" value="ECH_1"/>
    <property type="match status" value="1"/>
</dbReference>
<dbReference type="SUPFAM" id="SSF52096">
    <property type="entry name" value="ClpP/crotonase"/>
    <property type="match status" value="1"/>
</dbReference>
<dbReference type="AlphaFoldDB" id="A0A916JMD1"/>